<dbReference type="InterPro" id="IPR011344">
    <property type="entry name" value="ssDNA-bd"/>
</dbReference>
<dbReference type="STRING" id="393762.SAMN05660472_02975"/>
<accession>A0A1G9IYX3</accession>
<reference evidence="4 5" key="1">
    <citation type="submission" date="2016-10" db="EMBL/GenBank/DDBJ databases">
        <authorList>
            <person name="de Groot N.N."/>
        </authorList>
    </citation>
    <scope>NUCLEOTIDE SEQUENCE [LARGE SCALE GENOMIC DNA]</scope>
    <source>
        <strain evidence="4 5">DSM 18346</strain>
    </source>
</reference>
<dbReference type="GO" id="GO:0009295">
    <property type="term" value="C:nucleoid"/>
    <property type="evidence" value="ECO:0007669"/>
    <property type="project" value="TreeGrafter"/>
</dbReference>
<organism evidence="4 5">
    <name type="scientific">Natronincola ferrireducens</name>
    <dbReference type="NCBI Taxonomy" id="393762"/>
    <lineage>
        <taxon>Bacteria</taxon>
        <taxon>Bacillati</taxon>
        <taxon>Bacillota</taxon>
        <taxon>Clostridia</taxon>
        <taxon>Peptostreptococcales</taxon>
        <taxon>Natronincolaceae</taxon>
        <taxon>Natronincola</taxon>
    </lineage>
</organism>
<keyword evidence="1 2" id="KW-0238">DNA-binding</keyword>
<dbReference type="AlphaFoldDB" id="A0A1G9IYX3"/>
<dbReference type="GO" id="GO:0003697">
    <property type="term" value="F:single-stranded DNA binding"/>
    <property type="evidence" value="ECO:0007669"/>
    <property type="project" value="UniProtKB-UniRule"/>
</dbReference>
<name>A0A1G9IYX3_9FIRM</name>
<dbReference type="PROSITE" id="PS50935">
    <property type="entry name" value="SSB"/>
    <property type="match status" value="1"/>
</dbReference>
<dbReference type="PANTHER" id="PTHR10302:SF27">
    <property type="entry name" value="SINGLE-STRANDED DNA-BINDING PROTEIN"/>
    <property type="match status" value="1"/>
</dbReference>
<gene>
    <name evidence="4" type="ORF">SAMN05660472_02975</name>
</gene>
<dbReference type="GO" id="GO:0006260">
    <property type="term" value="P:DNA replication"/>
    <property type="evidence" value="ECO:0007669"/>
    <property type="project" value="InterPro"/>
</dbReference>
<comment type="caution">
    <text evidence="2">Lacks conserved residue(s) required for the propagation of feature annotation.</text>
</comment>
<evidence type="ECO:0000313" key="5">
    <source>
        <dbReference type="Proteomes" id="UP000198718"/>
    </source>
</evidence>
<dbReference type="HAMAP" id="MF_00984">
    <property type="entry name" value="SSB"/>
    <property type="match status" value="1"/>
</dbReference>
<evidence type="ECO:0000313" key="4">
    <source>
        <dbReference type="EMBL" id="SDL30216.1"/>
    </source>
</evidence>
<dbReference type="SUPFAM" id="SSF50249">
    <property type="entry name" value="Nucleic acid-binding proteins"/>
    <property type="match status" value="1"/>
</dbReference>
<dbReference type="Proteomes" id="UP000198718">
    <property type="component" value="Unassembled WGS sequence"/>
</dbReference>
<dbReference type="Gene3D" id="2.40.50.140">
    <property type="entry name" value="Nucleic acid-binding proteins"/>
    <property type="match status" value="1"/>
</dbReference>
<dbReference type="CDD" id="cd04496">
    <property type="entry name" value="SSB_OBF"/>
    <property type="match status" value="1"/>
</dbReference>
<dbReference type="NCBIfam" id="TIGR00621">
    <property type="entry name" value="ssb"/>
    <property type="match status" value="1"/>
</dbReference>
<dbReference type="Pfam" id="PF00436">
    <property type="entry name" value="SSB"/>
    <property type="match status" value="1"/>
</dbReference>
<evidence type="ECO:0000256" key="2">
    <source>
        <dbReference type="HAMAP-Rule" id="MF_00984"/>
    </source>
</evidence>
<protein>
    <recommendedName>
        <fullName evidence="2 3">Single-stranded DNA-binding protein</fullName>
        <shortName evidence="2">SSB</shortName>
    </recommendedName>
</protein>
<comment type="subunit">
    <text evidence="2">Homotetramer.</text>
</comment>
<dbReference type="RefSeq" id="WP_090555000.1">
    <property type="nucleotide sequence ID" value="NZ_FNFP01000014.1"/>
</dbReference>
<evidence type="ECO:0000256" key="3">
    <source>
        <dbReference type="RuleBase" id="RU000524"/>
    </source>
</evidence>
<evidence type="ECO:0000256" key="1">
    <source>
        <dbReference type="ARBA" id="ARBA00023125"/>
    </source>
</evidence>
<dbReference type="InterPro" id="IPR012340">
    <property type="entry name" value="NA-bd_OB-fold"/>
</dbReference>
<sequence>MNSVVLIGRLARDPELRFTASGKAVATFSIAVNRPFSKTNEADFFNIVVWGKTAENCANYLAKGRLVAIEGRLQSRSYETQTGEKRYITEVVANQVEFLEWGNKENKANTNMPNKVEDFGNADIDLDDFQAMDEEDGVPF</sequence>
<proteinExistence type="inferred from homology"/>
<dbReference type="PANTHER" id="PTHR10302">
    <property type="entry name" value="SINGLE-STRANDED DNA-BINDING PROTEIN"/>
    <property type="match status" value="1"/>
</dbReference>
<keyword evidence="5" id="KW-1185">Reference proteome</keyword>
<dbReference type="EMBL" id="FNFP01000014">
    <property type="protein sequence ID" value="SDL30216.1"/>
    <property type="molecule type" value="Genomic_DNA"/>
</dbReference>
<dbReference type="OrthoDB" id="9809878at2"/>
<dbReference type="InterPro" id="IPR000424">
    <property type="entry name" value="Primosome_PriB/ssb"/>
</dbReference>